<feature type="domain" description="ATP-grasp" evidence="2">
    <location>
        <begin position="681"/>
        <end position="898"/>
    </location>
</feature>
<dbReference type="Gene3D" id="3.40.50.261">
    <property type="entry name" value="Succinyl-CoA synthetase domains"/>
    <property type="match status" value="2"/>
</dbReference>
<dbReference type="InterPro" id="IPR032875">
    <property type="entry name" value="Succ_CoA_lig_flav_dom"/>
</dbReference>
<dbReference type="Gene3D" id="3.30.1490.20">
    <property type="entry name" value="ATP-grasp fold, A domain"/>
    <property type="match status" value="1"/>
</dbReference>
<dbReference type="HOGENOM" id="CLU_007415_3_0_11"/>
<dbReference type="AlphaFoldDB" id="C5C5J4"/>
<dbReference type="InterPro" id="IPR011761">
    <property type="entry name" value="ATP-grasp"/>
</dbReference>
<dbReference type="Pfam" id="PF13549">
    <property type="entry name" value="ATP-grasp_5"/>
    <property type="match status" value="1"/>
</dbReference>
<dbReference type="OrthoDB" id="190266at2"/>
<accession>C5C5J4</accession>
<dbReference type="SUPFAM" id="SSF56059">
    <property type="entry name" value="Glutathione synthetase ATP-binding domain-like"/>
    <property type="match status" value="1"/>
</dbReference>
<keyword evidence="1" id="KW-0067">ATP-binding</keyword>
<keyword evidence="4" id="KW-0808">Transferase</keyword>
<evidence type="ECO:0000313" key="5">
    <source>
        <dbReference type="Proteomes" id="UP000007962"/>
    </source>
</evidence>
<dbReference type="STRING" id="471853.Bcav_1929"/>
<dbReference type="InterPro" id="IPR016181">
    <property type="entry name" value="Acyl_CoA_acyltransferase"/>
</dbReference>
<dbReference type="InterPro" id="IPR000182">
    <property type="entry name" value="GNAT_dom"/>
</dbReference>
<proteinExistence type="predicted"/>
<keyword evidence="5" id="KW-1185">Reference proteome</keyword>
<feature type="domain" description="N-acetyltransferase" evidence="3">
    <location>
        <begin position="28"/>
        <end position="178"/>
    </location>
</feature>
<dbReference type="PANTHER" id="PTHR42793:SF1">
    <property type="entry name" value="PEPTIDYL-LYSINE N-ACETYLTRANSFERASE PATZ"/>
    <property type="match status" value="1"/>
</dbReference>
<evidence type="ECO:0000256" key="1">
    <source>
        <dbReference type="PROSITE-ProRule" id="PRU00409"/>
    </source>
</evidence>
<dbReference type="InterPro" id="IPR013815">
    <property type="entry name" value="ATP_grasp_subdomain_1"/>
</dbReference>
<dbReference type="KEGG" id="bcv:Bcav_1929"/>
<dbReference type="InterPro" id="IPR003781">
    <property type="entry name" value="CoA-bd"/>
</dbReference>
<dbReference type="SUPFAM" id="SSF55729">
    <property type="entry name" value="Acyl-CoA N-acyltransferases (Nat)"/>
    <property type="match status" value="1"/>
</dbReference>
<dbReference type="SMART" id="SM00881">
    <property type="entry name" value="CoA_binding"/>
    <property type="match status" value="1"/>
</dbReference>
<dbReference type="Pfam" id="PF13607">
    <property type="entry name" value="Succ_CoA_lig"/>
    <property type="match status" value="1"/>
</dbReference>
<dbReference type="eggNOG" id="COG0439">
    <property type="taxonomic scope" value="Bacteria"/>
</dbReference>
<name>C5C5J4_BEUC1</name>
<dbReference type="Pfam" id="PF00583">
    <property type="entry name" value="Acetyltransf_1"/>
    <property type="match status" value="1"/>
</dbReference>
<dbReference type="Gene3D" id="3.40.50.720">
    <property type="entry name" value="NAD(P)-binding Rossmann-like Domain"/>
    <property type="match status" value="1"/>
</dbReference>
<sequence>MSAPGDPAAAGYPQHWEADVLLRDGSTMHIRPIRPSDADALQRFHTAQSEESVYFRFFAPMRRLGDRDLTRFTNVDHVDRVALVLTIGDDIVAVGRYDRLDQARAEVAFNVADAYQGRGLGSILLEHLAAAARERGIRRFVADVLPGNAKMINVFTEAGYDVTQRFDDGVISVEFRIDPTERSLAVMAQREQRTEALSMSALLAASSVLVVGGGTPEDVLAVRALEAVLASEFTGAVTCVGEVLRGPAEGTRARWHASIDGAIGDGRGADLAVVALPPAAVVDLLGRLTPLGTHGVVVLSDGFGTGDPTRPADVTQADLVAAARTRGVRVVGPRSYGILAQGEAGRMNATLWPRAARVGDVGLFCQSGAAAAALAASVEGRRLGLSTFLSAGHRADVSGNDAMQFWQSDERTKVAALYLESFGNPRKFSRVARRLSAQTPVVALVSGQRGQVVAPGHLVATTGAPRRTTEEMLRQAGVLAAQTTHELLDMATVLSAQPLPAGERVAVLTNSGTLAALVVDALGARGLEVAGEPVALAPLADGAGYEAAVRTLLDGADRGEWDSAVVAYVPPLGERDPAVGEALARLAHESARPVVGVVLGLRGLTPELTTQGVTVPAYGTAEDAVHALAAAHTYARWRRTDHGTLVVPDGIDRHRAKELVGAELARVAPAERRRLDAPRATELLGAYGIRLWPAIGVASAQEAVTAADELGWPVALKSTDERLRHRADLGGVRLDISTPAELAEAVAQMRRRLATGAAPAPHVEVQAMAPLGVACVVRGEEDPLYGPVVAFGLGGDAVELLGDVSYGVPPLTTSDVTRMVRSVRAAPRLFGHRGLPPVRVAALEDVVARVSVLKDDLPEVVRVELNPVLAATSGAAVLSAVVEVAHPERGDDARRVMRSTRLARPRT</sequence>
<dbReference type="eggNOG" id="COG0456">
    <property type="taxonomic scope" value="Bacteria"/>
</dbReference>
<evidence type="ECO:0000313" key="4">
    <source>
        <dbReference type="EMBL" id="ACQ80185.1"/>
    </source>
</evidence>
<dbReference type="Gene3D" id="3.30.470.20">
    <property type="entry name" value="ATP-grasp fold, B domain"/>
    <property type="match status" value="1"/>
</dbReference>
<dbReference type="PANTHER" id="PTHR42793">
    <property type="entry name" value="COA BINDING DOMAIN CONTAINING PROTEIN"/>
    <property type="match status" value="1"/>
</dbReference>
<gene>
    <name evidence="4" type="ordered locus">Bcav_1929</name>
</gene>
<protein>
    <submittedName>
        <fullName evidence="4">GCN5-related protein N-acetyltransferase</fullName>
    </submittedName>
</protein>
<dbReference type="CDD" id="cd04301">
    <property type="entry name" value="NAT_SF"/>
    <property type="match status" value="1"/>
</dbReference>
<evidence type="ECO:0000259" key="2">
    <source>
        <dbReference type="PROSITE" id="PS50975"/>
    </source>
</evidence>
<dbReference type="GO" id="GO:0046872">
    <property type="term" value="F:metal ion binding"/>
    <property type="evidence" value="ECO:0007669"/>
    <property type="project" value="InterPro"/>
</dbReference>
<dbReference type="GO" id="GO:0005524">
    <property type="term" value="F:ATP binding"/>
    <property type="evidence" value="ECO:0007669"/>
    <property type="project" value="UniProtKB-UniRule"/>
</dbReference>
<dbReference type="InterPro" id="IPR036291">
    <property type="entry name" value="NAD(P)-bd_dom_sf"/>
</dbReference>
<keyword evidence="1" id="KW-0547">Nucleotide-binding</keyword>
<dbReference type="SUPFAM" id="SSF51735">
    <property type="entry name" value="NAD(P)-binding Rossmann-fold domains"/>
    <property type="match status" value="1"/>
</dbReference>
<dbReference type="EMBL" id="CP001618">
    <property type="protein sequence ID" value="ACQ80185.1"/>
    <property type="molecule type" value="Genomic_DNA"/>
</dbReference>
<dbReference type="PROSITE" id="PS51186">
    <property type="entry name" value="GNAT"/>
    <property type="match status" value="1"/>
</dbReference>
<reference evidence="4 5" key="1">
    <citation type="journal article" date="2009" name="Stand. Genomic Sci.">
        <title>Complete genome sequence of Beutenbergia cavernae type strain (HKI 0122).</title>
        <authorList>
            <person name="Land M."/>
            <person name="Pukall R."/>
            <person name="Abt B."/>
            <person name="Goker M."/>
            <person name="Rohde M."/>
            <person name="Glavina Del Rio T."/>
            <person name="Tice H."/>
            <person name="Copeland A."/>
            <person name="Cheng J.F."/>
            <person name="Lucas S."/>
            <person name="Chen F."/>
            <person name="Nolan M."/>
            <person name="Bruce D."/>
            <person name="Goodwin L."/>
            <person name="Pitluck S."/>
            <person name="Ivanova N."/>
            <person name="Mavromatis K."/>
            <person name="Ovchinnikova G."/>
            <person name="Pati A."/>
            <person name="Chen A."/>
            <person name="Palaniappan K."/>
            <person name="Hauser L."/>
            <person name="Chang Y.J."/>
            <person name="Jefferies C.C."/>
            <person name="Saunders E."/>
            <person name="Brettin T."/>
            <person name="Detter J.C."/>
            <person name="Han C."/>
            <person name="Chain P."/>
            <person name="Bristow J."/>
            <person name="Eisen J.A."/>
            <person name="Markowitz V."/>
            <person name="Hugenholtz P."/>
            <person name="Kyrpides N.C."/>
            <person name="Klenk H.P."/>
            <person name="Lapidus A."/>
        </authorList>
    </citation>
    <scope>NUCLEOTIDE SEQUENCE [LARGE SCALE GENOMIC DNA]</scope>
    <source>
        <strain evidence="5">ATCC BAA-8 / DSM 12333 / NBRC 16432</strain>
    </source>
</reference>
<dbReference type="GO" id="GO:0016747">
    <property type="term" value="F:acyltransferase activity, transferring groups other than amino-acyl groups"/>
    <property type="evidence" value="ECO:0007669"/>
    <property type="project" value="InterPro"/>
</dbReference>
<dbReference type="RefSeq" id="WP_015882425.1">
    <property type="nucleotide sequence ID" value="NC_012669.1"/>
</dbReference>
<evidence type="ECO:0000259" key="3">
    <source>
        <dbReference type="PROSITE" id="PS51186"/>
    </source>
</evidence>
<dbReference type="Proteomes" id="UP000007962">
    <property type="component" value="Chromosome"/>
</dbReference>
<dbReference type="eggNOG" id="COG1042">
    <property type="taxonomic scope" value="Bacteria"/>
</dbReference>
<organism evidence="4 5">
    <name type="scientific">Beutenbergia cavernae (strain ATCC BAA-8 / DSM 12333 / CCUG 43141 / JCM 11478 / NBRC 16432 / NCIMB 13614 / HKI 0122)</name>
    <dbReference type="NCBI Taxonomy" id="471853"/>
    <lineage>
        <taxon>Bacteria</taxon>
        <taxon>Bacillati</taxon>
        <taxon>Actinomycetota</taxon>
        <taxon>Actinomycetes</taxon>
        <taxon>Micrococcales</taxon>
        <taxon>Beutenbergiaceae</taxon>
        <taxon>Beutenbergia</taxon>
    </lineage>
</organism>
<dbReference type="PROSITE" id="PS50975">
    <property type="entry name" value="ATP_GRASP"/>
    <property type="match status" value="1"/>
</dbReference>
<dbReference type="SUPFAM" id="SSF52210">
    <property type="entry name" value="Succinyl-CoA synthetase domains"/>
    <property type="match status" value="2"/>
</dbReference>
<dbReference type="Gene3D" id="3.40.630.30">
    <property type="match status" value="1"/>
</dbReference>
<dbReference type="InterPro" id="IPR016102">
    <property type="entry name" value="Succinyl-CoA_synth-like"/>
</dbReference>